<gene>
    <name evidence="1" type="ORF">F2Q69_00020028</name>
</gene>
<dbReference type="Proteomes" id="UP000712600">
    <property type="component" value="Unassembled WGS sequence"/>
</dbReference>
<evidence type="ECO:0000313" key="1">
    <source>
        <dbReference type="EMBL" id="KAF3537028.1"/>
    </source>
</evidence>
<comment type="caution">
    <text evidence="1">The sequence shown here is derived from an EMBL/GenBank/DDBJ whole genome shotgun (WGS) entry which is preliminary data.</text>
</comment>
<dbReference type="AlphaFoldDB" id="A0A8S9QEJ9"/>
<organism evidence="1 2">
    <name type="scientific">Brassica cretica</name>
    <name type="common">Mustard</name>
    <dbReference type="NCBI Taxonomy" id="69181"/>
    <lineage>
        <taxon>Eukaryota</taxon>
        <taxon>Viridiplantae</taxon>
        <taxon>Streptophyta</taxon>
        <taxon>Embryophyta</taxon>
        <taxon>Tracheophyta</taxon>
        <taxon>Spermatophyta</taxon>
        <taxon>Magnoliopsida</taxon>
        <taxon>eudicotyledons</taxon>
        <taxon>Gunneridae</taxon>
        <taxon>Pentapetalae</taxon>
        <taxon>rosids</taxon>
        <taxon>malvids</taxon>
        <taxon>Brassicales</taxon>
        <taxon>Brassicaceae</taxon>
        <taxon>Brassiceae</taxon>
        <taxon>Brassica</taxon>
    </lineage>
</organism>
<evidence type="ECO:0000313" key="2">
    <source>
        <dbReference type="Proteomes" id="UP000712600"/>
    </source>
</evidence>
<proteinExistence type="predicted"/>
<accession>A0A8S9QEJ9</accession>
<protein>
    <submittedName>
        <fullName evidence="1">Uncharacterized protein</fullName>
    </submittedName>
</protein>
<reference evidence="1" key="1">
    <citation type="submission" date="2019-12" db="EMBL/GenBank/DDBJ databases">
        <title>Genome sequencing and annotation of Brassica cretica.</title>
        <authorList>
            <person name="Studholme D.J."/>
            <person name="Sarris P."/>
        </authorList>
    </citation>
    <scope>NUCLEOTIDE SEQUENCE</scope>
    <source>
        <strain evidence="1">PFS-109/04</strain>
        <tissue evidence="1">Leaf</tissue>
    </source>
</reference>
<sequence length="158" mass="18414">MDQRAVPFGHCRFPATENLKKFRRNGVWNKAKKPFTTGTDCEPPAMDNRKVCHDPRPRKEYRPSKISEDKVVIVNVSVQKEPRRLCFGKFKSLRCLIYMQNIVQMVRYYHRCLVVKAVIKLQQWMTTKLGTTPTREGETCGDVSTLEHSLTSPKFFFS</sequence>
<name>A0A8S9QEJ9_BRACR</name>
<dbReference type="EMBL" id="QGKX02001290">
    <property type="protein sequence ID" value="KAF3537028.1"/>
    <property type="molecule type" value="Genomic_DNA"/>
</dbReference>